<keyword evidence="2" id="KW-1185">Reference proteome</keyword>
<evidence type="ECO:0000313" key="2">
    <source>
        <dbReference type="Proteomes" id="UP000019402"/>
    </source>
</evidence>
<dbReference type="AlphaFoldDB" id="W7YQC2"/>
<proteinExistence type="predicted"/>
<protein>
    <submittedName>
        <fullName evidence="1">Uncharacterized protein</fullName>
    </submittedName>
</protein>
<gene>
    <name evidence="1" type="ORF">JCM21142_93316</name>
</gene>
<dbReference type="Proteomes" id="UP000019402">
    <property type="component" value="Unassembled WGS sequence"/>
</dbReference>
<comment type="caution">
    <text evidence="1">The sequence shown here is derived from an EMBL/GenBank/DDBJ whole genome shotgun (WGS) entry which is preliminary data.</text>
</comment>
<reference evidence="1 2" key="1">
    <citation type="journal article" date="2014" name="Genome Announc.">
        <title>Draft Genome Sequence of Cytophaga fermentans JCM 21142T, a Facultative Anaerobe Isolated from Marine Mud.</title>
        <authorList>
            <person name="Starns D."/>
            <person name="Oshima K."/>
            <person name="Suda W."/>
            <person name="Iino T."/>
            <person name="Yuki M."/>
            <person name="Inoue J."/>
            <person name="Kitamura K."/>
            <person name="Iida T."/>
            <person name="Darby A."/>
            <person name="Hattori M."/>
            <person name="Ohkuma M."/>
        </authorList>
    </citation>
    <scope>NUCLEOTIDE SEQUENCE [LARGE SCALE GENOMIC DNA]</scope>
    <source>
        <strain evidence="1 2">JCM 21142</strain>
    </source>
</reference>
<accession>W7YQC2</accession>
<organism evidence="1 2">
    <name type="scientific">Saccharicrinis fermentans DSM 9555 = JCM 21142</name>
    <dbReference type="NCBI Taxonomy" id="869213"/>
    <lineage>
        <taxon>Bacteria</taxon>
        <taxon>Pseudomonadati</taxon>
        <taxon>Bacteroidota</taxon>
        <taxon>Bacteroidia</taxon>
        <taxon>Marinilabiliales</taxon>
        <taxon>Marinilabiliaceae</taxon>
        <taxon>Saccharicrinis</taxon>
    </lineage>
</organism>
<name>W7YQC2_9BACT</name>
<evidence type="ECO:0000313" key="1">
    <source>
        <dbReference type="EMBL" id="GAF04604.1"/>
    </source>
</evidence>
<sequence>MFNFVYASYLAIFLSLKRRRQRQGFRLFETDEMNLTDACFKNENNAVFGNFLQRPF</sequence>
<dbReference type="EMBL" id="BAMD01000050">
    <property type="protein sequence ID" value="GAF04604.1"/>
    <property type="molecule type" value="Genomic_DNA"/>
</dbReference>
<dbReference type="STRING" id="869213.GCA_000517085_02063"/>